<organism evidence="3 4">
    <name type="scientific">Wuchereria bancrofti</name>
    <dbReference type="NCBI Taxonomy" id="6293"/>
    <lineage>
        <taxon>Eukaryota</taxon>
        <taxon>Metazoa</taxon>
        <taxon>Ecdysozoa</taxon>
        <taxon>Nematoda</taxon>
        <taxon>Chromadorea</taxon>
        <taxon>Rhabditida</taxon>
        <taxon>Spirurina</taxon>
        <taxon>Spiruromorpha</taxon>
        <taxon>Filarioidea</taxon>
        <taxon>Onchocercidae</taxon>
        <taxon>Wuchereria</taxon>
    </lineage>
</organism>
<feature type="transmembrane region" description="Helical" evidence="1">
    <location>
        <begin position="48"/>
        <end position="76"/>
    </location>
</feature>
<protein>
    <recommendedName>
        <fullName evidence="5">Secreted protein</fullName>
    </recommendedName>
</protein>
<reference evidence="3" key="2">
    <citation type="journal article" date="2016" name="Mol. Ecol.">
        <title>Population genomics of the filarial nematode parasite Wuchereria bancrofti from mosquitoes.</title>
        <authorList>
            <person name="Small S.T."/>
            <person name="Reimer L.J."/>
            <person name="Tisch D.J."/>
            <person name="King C.L."/>
            <person name="Christensen B.M."/>
            <person name="Siba P.M."/>
            <person name="Kazura J.W."/>
            <person name="Serre D."/>
            <person name="Zimmerman P.A."/>
        </authorList>
    </citation>
    <scope>NUCLEOTIDE SEQUENCE</scope>
    <source>
        <strain evidence="3">pt0022</strain>
    </source>
</reference>
<keyword evidence="1" id="KW-1133">Transmembrane helix</keyword>
<keyword evidence="1" id="KW-0812">Transmembrane</keyword>
<evidence type="ECO:0008006" key="5">
    <source>
        <dbReference type="Google" id="ProtNLM"/>
    </source>
</evidence>
<dbReference type="Proteomes" id="UP000093561">
    <property type="component" value="Unassembled WGS sequence"/>
</dbReference>
<dbReference type="AlphaFoldDB" id="A0AAF5Q5U3"/>
<evidence type="ECO:0000313" key="4">
    <source>
        <dbReference type="WBParaSite" id="mrna-Wban_11033"/>
    </source>
</evidence>
<evidence type="ECO:0000256" key="1">
    <source>
        <dbReference type="SAM" id="Phobius"/>
    </source>
</evidence>
<accession>A0AAF5Q5U3</accession>
<keyword evidence="1" id="KW-0472">Membrane</keyword>
<name>A0AAF5Q5U3_WUCBA</name>
<evidence type="ECO:0000313" key="3">
    <source>
        <dbReference type="Proteomes" id="UP000093561"/>
    </source>
</evidence>
<keyword evidence="2" id="KW-0732">Signal</keyword>
<proteinExistence type="predicted"/>
<evidence type="ECO:0000256" key="2">
    <source>
        <dbReference type="SAM" id="SignalP"/>
    </source>
</evidence>
<reference evidence="3" key="1">
    <citation type="submission" date="2015-03" db="EMBL/GenBank/DDBJ databases">
        <title>Wuchereria bancrofti Genome Sequencing Papua New Guinea Strain.</title>
        <authorList>
            <person name="Small S.T."/>
            <person name="Serre D."/>
            <person name="Zimmerman P.A."/>
        </authorList>
    </citation>
    <scope>NUCLEOTIDE SEQUENCE [LARGE SCALE GENOMIC DNA]</scope>
    <source>
        <strain evidence="3">pt0022</strain>
    </source>
</reference>
<dbReference type="WBParaSite" id="mrna-Wban_11033">
    <property type="protein sequence ID" value="mrna-Wban_11033"/>
    <property type="gene ID" value="Wban_11033"/>
</dbReference>
<feature type="chain" id="PRO_5042262634" description="Secreted protein" evidence="2">
    <location>
        <begin position="25"/>
        <end position="95"/>
    </location>
</feature>
<reference evidence="4" key="3">
    <citation type="submission" date="2024-02" db="UniProtKB">
        <authorList>
            <consortium name="WormBaseParasite"/>
        </authorList>
    </citation>
    <scope>IDENTIFICATION</scope>
    <source>
        <strain evidence="4">pt0022</strain>
    </source>
</reference>
<feature type="signal peptide" evidence="2">
    <location>
        <begin position="1"/>
        <end position="24"/>
    </location>
</feature>
<sequence>MFRFHFWLLHRSFVILFLFCGVTAEVVVLSETTDNASLRKAFVHTVRVILLHFIAGILHLQLVFATACIDISDIVVISNKVFMKLLDLSLTAVLV</sequence>